<accession>D3PF88</accession>
<dbReference type="HOGENOM" id="CLU_1493876_0_0_0"/>
<proteinExistence type="predicted"/>
<name>D3PF88_DEFDS</name>
<keyword evidence="3" id="KW-1185">Reference proteome</keyword>
<organism evidence="2 3">
    <name type="scientific">Deferribacter desulfuricans (strain DSM 14783 / JCM 11476 / NBRC 101012 / SSM1)</name>
    <dbReference type="NCBI Taxonomy" id="639282"/>
    <lineage>
        <taxon>Bacteria</taxon>
        <taxon>Pseudomonadati</taxon>
        <taxon>Deferribacterota</taxon>
        <taxon>Deferribacteres</taxon>
        <taxon>Deferribacterales</taxon>
        <taxon>Deferribacteraceae</taxon>
        <taxon>Deferribacter</taxon>
    </lineage>
</organism>
<protein>
    <submittedName>
        <fullName evidence="2">Uncharacterized protein</fullName>
    </submittedName>
</protein>
<sequence length="180" mass="22147">MKKILIVILSIFTISTTVLAKVNNPLIENKKLQQIIKLLPDNQEIIVKDDVLTYYYKVYKTDKYITINKIYIESVKNYKIKIKKYYNYYVYDQVIFIYDNNFKLLKTFWNADFDKLMDYFNRNGKLIRMYKMHVFNIDSTLYKILPILIDVEDDKSFYKYQVYMYNNKIQNWVYLYDFME</sequence>
<reference evidence="2 3" key="1">
    <citation type="journal article" date="2010" name="DNA Res.">
        <title>Bacterial lifestyle in a deep-sea hydrothermal vent chimney revealed by the genome sequence of the thermophilic bacterium Deferribacter desulfuricans SSM1.</title>
        <authorList>
            <person name="Takaki Y."/>
            <person name="Shimamura S."/>
            <person name="Nakagawa S."/>
            <person name="Fukuhara Y."/>
            <person name="Horikawa H."/>
            <person name="Ankai A."/>
            <person name="Harada T."/>
            <person name="Hosoyama A."/>
            <person name="Oguchi A."/>
            <person name="Fukui S."/>
            <person name="Fujita N."/>
            <person name="Takami H."/>
            <person name="Takai K."/>
        </authorList>
    </citation>
    <scope>NUCLEOTIDE SEQUENCE [LARGE SCALE GENOMIC DNA]</scope>
    <source>
        <strain evidence="3">DSM 14783 / JCM 11476 / NBRC 101012 / SSM1</strain>
        <plasmid evidence="3">Plasmid megaplasmid pDF308</plasmid>
    </source>
</reference>
<dbReference type="AlphaFoldDB" id="D3PF88"/>
<dbReference type="EMBL" id="AP011530">
    <property type="protein sequence ID" value="BAI81880.1"/>
    <property type="molecule type" value="Genomic_DNA"/>
</dbReference>
<dbReference type="RefSeq" id="WP_013009092.1">
    <property type="nucleotide sequence ID" value="NC_013940.1"/>
</dbReference>
<evidence type="ECO:0000313" key="2">
    <source>
        <dbReference type="EMBL" id="BAI81880.1"/>
    </source>
</evidence>
<keyword evidence="2" id="KW-0614">Plasmid</keyword>
<dbReference type="Proteomes" id="UP000001520">
    <property type="component" value="Plasmid megaplasmid pDF308"/>
</dbReference>
<evidence type="ECO:0000313" key="3">
    <source>
        <dbReference type="Proteomes" id="UP000001520"/>
    </source>
</evidence>
<dbReference type="KEGG" id="ddf:DEFDS_P260"/>
<feature type="chain" id="PRO_5003048990" evidence="1">
    <location>
        <begin position="21"/>
        <end position="180"/>
    </location>
</feature>
<feature type="signal peptide" evidence="1">
    <location>
        <begin position="1"/>
        <end position="20"/>
    </location>
</feature>
<evidence type="ECO:0000256" key="1">
    <source>
        <dbReference type="SAM" id="SignalP"/>
    </source>
</evidence>
<gene>
    <name evidence="2" type="ordered locus">DEFDS_P260</name>
</gene>
<geneLocation type="plasmid" evidence="2 3">
    <name>megaplasmid pDF308</name>
</geneLocation>
<keyword evidence="1" id="KW-0732">Signal</keyword>